<dbReference type="EMBL" id="LAZR01000014">
    <property type="protein sequence ID" value="KKO06833.1"/>
    <property type="molecule type" value="Genomic_DNA"/>
</dbReference>
<reference evidence="1" key="1">
    <citation type="journal article" date="2015" name="Nature">
        <title>Complex archaea that bridge the gap between prokaryotes and eukaryotes.</title>
        <authorList>
            <person name="Spang A."/>
            <person name="Saw J.H."/>
            <person name="Jorgensen S.L."/>
            <person name="Zaremba-Niedzwiedzka K."/>
            <person name="Martijn J."/>
            <person name="Lind A.E."/>
            <person name="van Eijk R."/>
            <person name="Schleper C."/>
            <person name="Guy L."/>
            <person name="Ettema T.J."/>
        </authorList>
    </citation>
    <scope>NUCLEOTIDE SEQUENCE</scope>
</reference>
<organism evidence="1">
    <name type="scientific">marine sediment metagenome</name>
    <dbReference type="NCBI Taxonomy" id="412755"/>
    <lineage>
        <taxon>unclassified sequences</taxon>
        <taxon>metagenomes</taxon>
        <taxon>ecological metagenomes</taxon>
    </lineage>
</organism>
<evidence type="ECO:0000313" key="1">
    <source>
        <dbReference type="EMBL" id="KKO06833.1"/>
    </source>
</evidence>
<sequence length="161" mass="17736">MSRINWNKVQPTSITHAMELCVGCAREKKNLSVERIAELMGLAGHHSLYKWMAEGRMPAVLVRPFEHACGASFVSRYMAHSAQYLTLKIPSGSKADARDINALQSSLTSAVGALIKFHDAQLSQDDCIAALTGALENLAWHRANVEKADTPELSLFEEEIQ</sequence>
<protein>
    <submittedName>
        <fullName evidence="1">Uncharacterized protein</fullName>
    </submittedName>
</protein>
<dbReference type="AlphaFoldDB" id="A0A0F9W3P6"/>
<comment type="caution">
    <text evidence="1">The sequence shown here is derived from an EMBL/GenBank/DDBJ whole genome shotgun (WGS) entry which is preliminary data.</text>
</comment>
<proteinExistence type="predicted"/>
<name>A0A0F9W3P6_9ZZZZ</name>
<accession>A0A0F9W3P6</accession>
<gene>
    <name evidence="1" type="ORF">LCGC14_0060170</name>
</gene>